<dbReference type="Pfam" id="PF03061">
    <property type="entry name" value="4HBT"/>
    <property type="match status" value="1"/>
</dbReference>
<accession>W3XFQ1</accession>
<evidence type="ECO:0000313" key="3">
    <source>
        <dbReference type="Proteomes" id="UP000030651"/>
    </source>
</evidence>
<sequence length="197" mass="21683">MVSSTPLGTAESRSAAYFEAIPWCAARLRSASDPVTYWPVPWDRDGATKFGDRFFSTTLSTELTIPHFVFFHATPDPSTPENALLPELQAFLHLESGIGGYPGYAHGGFVCTVLDEITGLICTLNRTRGALFRGPAMTGYLNTRFLKPVKAPGLVLARARITKYEGRKAWVRGWLEDETGTVLAEGEAVFINLKNRL</sequence>
<dbReference type="InterPro" id="IPR029069">
    <property type="entry name" value="HotDog_dom_sf"/>
</dbReference>
<keyword evidence="3" id="KW-1185">Reference proteome</keyword>
<organism evidence="2 3">
    <name type="scientific">Pestalotiopsis fici (strain W106-1 / CGMCC3.15140)</name>
    <dbReference type="NCBI Taxonomy" id="1229662"/>
    <lineage>
        <taxon>Eukaryota</taxon>
        <taxon>Fungi</taxon>
        <taxon>Dikarya</taxon>
        <taxon>Ascomycota</taxon>
        <taxon>Pezizomycotina</taxon>
        <taxon>Sordariomycetes</taxon>
        <taxon>Xylariomycetidae</taxon>
        <taxon>Amphisphaeriales</taxon>
        <taxon>Sporocadaceae</taxon>
        <taxon>Pestalotiopsis</taxon>
    </lineage>
</organism>
<dbReference type="InterPro" id="IPR052061">
    <property type="entry name" value="PTE-AB_protein"/>
</dbReference>
<evidence type="ECO:0000313" key="2">
    <source>
        <dbReference type="EMBL" id="ETS84834.1"/>
    </source>
</evidence>
<dbReference type="eggNOG" id="ENOG502SCNK">
    <property type="taxonomic scope" value="Eukaryota"/>
</dbReference>
<dbReference type="Proteomes" id="UP000030651">
    <property type="component" value="Unassembled WGS sequence"/>
</dbReference>
<reference evidence="3" key="1">
    <citation type="journal article" date="2015" name="BMC Genomics">
        <title>Genomic and transcriptomic analysis of the endophytic fungus Pestalotiopsis fici reveals its lifestyle and high potential for synthesis of natural products.</title>
        <authorList>
            <person name="Wang X."/>
            <person name="Zhang X."/>
            <person name="Liu L."/>
            <person name="Xiang M."/>
            <person name="Wang W."/>
            <person name="Sun X."/>
            <person name="Che Y."/>
            <person name="Guo L."/>
            <person name="Liu G."/>
            <person name="Guo L."/>
            <person name="Wang C."/>
            <person name="Yin W.B."/>
            <person name="Stadler M."/>
            <person name="Zhang X."/>
            <person name="Liu X."/>
        </authorList>
    </citation>
    <scope>NUCLEOTIDE SEQUENCE [LARGE SCALE GENOMIC DNA]</scope>
    <source>
        <strain evidence="3">W106-1 / CGMCC3.15140</strain>
    </source>
</reference>
<feature type="domain" description="Thioesterase" evidence="1">
    <location>
        <begin position="103"/>
        <end position="183"/>
    </location>
</feature>
<dbReference type="AlphaFoldDB" id="W3XFQ1"/>
<dbReference type="SUPFAM" id="SSF54637">
    <property type="entry name" value="Thioesterase/thiol ester dehydrase-isomerase"/>
    <property type="match status" value="1"/>
</dbReference>
<dbReference type="InterPro" id="IPR006683">
    <property type="entry name" value="Thioestr_dom"/>
</dbReference>
<dbReference type="Gene3D" id="3.10.129.10">
    <property type="entry name" value="Hotdog Thioesterase"/>
    <property type="match status" value="1"/>
</dbReference>
<dbReference type="HOGENOM" id="CLU_052827_4_1_1"/>
<evidence type="ECO:0000259" key="1">
    <source>
        <dbReference type="Pfam" id="PF03061"/>
    </source>
</evidence>
<dbReference type="OrthoDB" id="506431at2759"/>
<name>W3XFQ1_PESFW</name>
<dbReference type="KEGG" id="pfy:PFICI_02859"/>
<dbReference type="CDD" id="cd03443">
    <property type="entry name" value="PaaI_thioesterase"/>
    <property type="match status" value="1"/>
</dbReference>
<dbReference type="PANTHER" id="PTHR47260">
    <property type="entry name" value="UPF0644 PROTEIN PB2B4.06"/>
    <property type="match status" value="1"/>
</dbReference>
<dbReference type="OMA" id="VRGEMKD"/>
<dbReference type="InParanoid" id="W3XFQ1"/>
<proteinExistence type="predicted"/>
<dbReference type="RefSeq" id="XP_007829631.1">
    <property type="nucleotide sequence ID" value="XM_007831440.1"/>
</dbReference>
<dbReference type="PANTHER" id="PTHR47260:SF6">
    <property type="entry name" value="THIOESTERASE DOMAIN-CONTAINING PROTEIN"/>
    <property type="match status" value="1"/>
</dbReference>
<dbReference type="EMBL" id="KI912110">
    <property type="protein sequence ID" value="ETS84834.1"/>
    <property type="molecule type" value="Genomic_DNA"/>
</dbReference>
<dbReference type="GeneID" id="19267872"/>
<protein>
    <recommendedName>
        <fullName evidence="1">Thioesterase domain-containing protein</fullName>
    </recommendedName>
</protein>
<gene>
    <name evidence="2" type="ORF">PFICI_02859</name>
</gene>